<dbReference type="InterPro" id="IPR014729">
    <property type="entry name" value="Rossmann-like_a/b/a_fold"/>
</dbReference>
<protein>
    <recommendedName>
        <fullName evidence="2">Asparagine synthetase domain-containing protein</fullName>
    </recommendedName>
</protein>
<evidence type="ECO:0000313" key="1">
    <source>
        <dbReference type="EMBL" id="HGV97135.1"/>
    </source>
</evidence>
<accession>A0A7C4XE28</accession>
<dbReference type="InterPro" id="IPR029055">
    <property type="entry name" value="Ntn_hydrolases_N"/>
</dbReference>
<comment type="caution">
    <text evidence="1">The sequence shown here is derived from an EMBL/GenBank/DDBJ whole genome shotgun (WGS) entry which is preliminary data.</text>
</comment>
<evidence type="ECO:0008006" key="2">
    <source>
        <dbReference type="Google" id="ProtNLM"/>
    </source>
</evidence>
<name>A0A7C4XE28_UNCW3</name>
<organism evidence="1">
    <name type="scientific">candidate division WOR-3 bacterium</name>
    <dbReference type="NCBI Taxonomy" id="2052148"/>
    <lineage>
        <taxon>Bacteria</taxon>
        <taxon>Bacteria division WOR-3</taxon>
    </lineage>
</organism>
<dbReference type="EMBL" id="DTGZ01000043">
    <property type="protein sequence ID" value="HGV97135.1"/>
    <property type="molecule type" value="Genomic_DNA"/>
</dbReference>
<sequence>MSWILGITGERIDPEVISLVEKNIPQPLSRYHSPKFSIYAGGLKETCLTSSVKNNHQNWIVCGIGISPELDDRKHILSQKDWEEILSKPTLDLSSIEGHFTAILWNKDRITGRVDSRGVRDLYLLPWHNYLLFSTNLSWLSKICGNCRIDFARFGSKWLSYHQLSNESIINPIEKLGPGGVVEIKENRYKIHRPKEYFIPETKCDLASAIEVWSGFLFNQNYRVILLLSGGIDSRLLLSALLSKPRERWAVCVFGDYDRPDVKVALRIAKTLQLNHYHFGHEILDSQLCLKLMREFSTHNECCAPVLDAIRLNFYKSLYHPDWIVIDGGFGEILRRHFSHRLLLYHKFFSNPRQLIKSLYFTRADIFSDEITEEMEKGFFEDCINLSLFEKGKIDEAYLDLIAMKMCLPNRFGPEFVRLDGVVPTFSPFAQSTIFAAVLSTPLKLRRRENFPKDFIKRRVYVLSRFPLVKENEVYPFSLSSNKILLYSLAKIKRGLGSSFKDKTKIEILKGLEEFIRDTAKSRDTRNFAPYDFNKIERLITQFYNGKYQLADSLLWYLTFEFFRQECRFNY</sequence>
<gene>
    <name evidence="1" type="ORF">ENV60_02435</name>
</gene>
<dbReference type="Gene3D" id="3.60.20.10">
    <property type="entry name" value="Glutamine Phosphoribosylpyrophosphate, subunit 1, domain 1"/>
    <property type="match status" value="1"/>
</dbReference>
<dbReference type="SUPFAM" id="SSF56235">
    <property type="entry name" value="N-terminal nucleophile aminohydrolases (Ntn hydrolases)"/>
    <property type="match status" value="1"/>
</dbReference>
<proteinExistence type="predicted"/>
<reference evidence="1" key="1">
    <citation type="journal article" date="2020" name="mSystems">
        <title>Genome- and Community-Level Interaction Insights into Carbon Utilization and Element Cycling Functions of Hydrothermarchaeota in Hydrothermal Sediment.</title>
        <authorList>
            <person name="Zhou Z."/>
            <person name="Liu Y."/>
            <person name="Xu W."/>
            <person name="Pan J."/>
            <person name="Luo Z.H."/>
            <person name="Li M."/>
        </authorList>
    </citation>
    <scope>NUCLEOTIDE SEQUENCE [LARGE SCALE GENOMIC DNA]</scope>
    <source>
        <strain evidence="1">SpSt-774</strain>
    </source>
</reference>
<dbReference type="AlphaFoldDB" id="A0A7C4XE28"/>
<dbReference type="Gene3D" id="3.40.50.620">
    <property type="entry name" value="HUPs"/>
    <property type="match status" value="1"/>
</dbReference>
<dbReference type="SUPFAM" id="SSF52402">
    <property type="entry name" value="Adenine nucleotide alpha hydrolases-like"/>
    <property type="match status" value="1"/>
</dbReference>